<feature type="region of interest" description="Disordered" evidence="1">
    <location>
        <begin position="85"/>
        <end position="107"/>
    </location>
</feature>
<gene>
    <name evidence="2" type="ORF">CABS02_00555</name>
</gene>
<evidence type="ECO:0000256" key="1">
    <source>
        <dbReference type="SAM" id="MobiDB-lite"/>
    </source>
</evidence>
<dbReference type="OrthoDB" id="10607762at2759"/>
<dbReference type="EMBL" id="SDAQ01000001">
    <property type="protein sequence ID" value="KAI3559580.1"/>
    <property type="molecule type" value="Genomic_DNA"/>
</dbReference>
<accession>A0A9Q0B8M9</accession>
<comment type="caution">
    <text evidence="2">The sequence shown here is derived from an EMBL/GenBank/DDBJ whole genome shotgun (WGS) entry which is preliminary data.</text>
</comment>
<sequence>MPLVSNRITSPSSRRHNLHKDNQVQQAEGNTSYFSQHQKGTFVFSPCVYNARRPFAVLAILDLVSLTLKLPYGRGINYLQSTDNQRERCQDHKPPTIGTEVDTTSRSAEWPKESRFARARRIHPELGLM</sequence>
<keyword evidence="3" id="KW-1185">Reference proteome</keyword>
<name>A0A9Q0B8M9_9PEZI</name>
<feature type="compositionally biased region" description="Basic and acidic residues" evidence="1">
    <location>
        <begin position="85"/>
        <end position="94"/>
    </location>
</feature>
<feature type="region of interest" description="Disordered" evidence="1">
    <location>
        <begin position="1"/>
        <end position="22"/>
    </location>
</feature>
<dbReference type="AlphaFoldDB" id="A0A9Q0B8M9"/>
<organism evidence="2 3">
    <name type="scientific">Colletotrichum abscissum</name>
    <dbReference type="NCBI Taxonomy" id="1671311"/>
    <lineage>
        <taxon>Eukaryota</taxon>
        <taxon>Fungi</taxon>
        <taxon>Dikarya</taxon>
        <taxon>Ascomycota</taxon>
        <taxon>Pezizomycotina</taxon>
        <taxon>Sordariomycetes</taxon>
        <taxon>Hypocreomycetidae</taxon>
        <taxon>Glomerellales</taxon>
        <taxon>Glomerellaceae</taxon>
        <taxon>Colletotrichum</taxon>
        <taxon>Colletotrichum acutatum species complex</taxon>
    </lineage>
</organism>
<proteinExistence type="predicted"/>
<reference evidence="2" key="1">
    <citation type="submission" date="2019-01" db="EMBL/GenBank/DDBJ databases">
        <title>Colletotrichum abscissum LGMF1257.</title>
        <authorList>
            <person name="Baroncelli R."/>
        </authorList>
    </citation>
    <scope>NUCLEOTIDE SEQUENCE</scope>
    <source>
        <strain evidence="2">Ca142</strain>
    </source>
</reference>
<evidence type="ECO:0000313" key="2">
    <source>
        <dbReference type="EMBL" id="KAI3559580.1"/>
    </source>
</evidence>
<feature type="compositionally biased region" description="Polar residues" evidence="1">
    <location>
        <begin position="1"/>
        <end position="12"/>
    </location>
</feature>
<evidence type="ECO:0000313" key="3">
    <source>
        <dbReference type="Proteomes" id="UP001056436"/>
    </source>
</evidence>
<dbReference type="Proteomes" id="UP001056436">
    <property type="component" value="Unassembled WGS sequence"/>
</dbReference>
<protein>
    <submittedName>
        <fullName evidence="2">Uncharacterized protein</fullName>
    </submittedName>
</protein>